<dbReference type="GeneID" id="78526706"/>
<dbReference type="RefSeq" id="WP_007406085.1">
    <property type="nucleotide sequence ID" value="NZ_BBJS01000004.1"/>
</dbReference>
<protein>
    <submittedName>
        <fullName evidence="6">DNA, contig: SP604</fullName>
    </submittedName>
</protein>
<evidence type="ECO:0000313" key="7">
    <source>
        <dbReference type="Proteomes" id="UP000032025"/>
    </source>
</evidence>
<proteinExistence type="predicted"/>
<keyword evidence="7" id="KW-1185">Reference proteome</keyword>
<accession>A0A0C9MMV5</accession>
<keyword evidence="3 5" id="KW-1133">Transmembrane helix</keyword>
<organism evidence="6 7">
    <name type="scientific">Sphingomonas paucimobilis NBRC 13935</name>
    <dbReference type="NCBI Taxonomy" id="1219050"/>
    <lineage>
        <taxon>Bacteria</taxon>
        <taxon>Pseudomonadati</taxon>
        <taxon>Pseudomonadota</taxon>
        <taxon>Alphaproteobacteria</taxon>
        <taxon>Sphingomonadales</taxon>
        <taxon>Sphingomonadaceae</taxon>
        <taxon>Sphingomonas</taxon>
    </lineage>
</organism>
<keyword evidence="4 5" id="KW-0472">Membrane</keyword>
<dbReference type="EMBL" id="BBJS01000004">
    <property type="protein sequence ID" value="GAN12121.1"/>
    <property type="molecule type" value="Genomic_DNA"/>
</dbReference>
<name>A0A0C9MMV5_SPHPI</name>
<evidence type="ECO:0000256" key="2">
    <source>
        <dbReference type="ARBA" id="ARBA00022692"/>
    </source>
</evidence>
<dbReference type="Proteomes" id="UP000032025">
    <property type="component" value="Unassembled WGS sequence"/>
</dbReference>
<dbReference type="InterPro" id="IPR059112">
    <property type="entry name" value="CysZ/EI24"/>
</dbReference>
<comment type="caution">
    <text evidence="6">The sequence shown here is derived from an EMBL/GenBank/DDBJ whole genome shotgun (WGS) entry which is preliminary data.</text>
</comment>
<feature type="transmembrane region" description="Helical" evidence="5">
    <location>
        <begin position="55"/>
        <end position="75"/>
    </location>
</feature>
<reference evidence="6 7" key="1">
    <citation type="submission" date="2014-08" db="EMBL/GenBank/DDBJ databases">
        <title>Whole genome shotgun sequence of Sphingomonas paucimobilis NBRC 13935.</title>
        <authorList>
            <person name="Hosoyama A."/>
            <person name="Hashimoto M."/>
            <person name="Hosoyama Y."/>
            <person name="Noguchi M."/>
            <person name="Uohara A."/>
            <person name="Ohji S."/>
            <person name="Katano-Makiyama Y."/>
            <person name="Ichikawa N."/>
            <person name="Kimura A."/>
            <person name="Yamazoe A."/>
            <person name="Fujita N."/>
        </authorList>
    </citation>
    <scope>NUCLEOTIDE SEQUENCE [LARGE SCALE GENOMIC DNA]</scope>
    <source>
        <strain evidence="6 7">NBRC 13935</strain>
    </source>
</reference>
<evidence type="ECO:0000256" key="3">
    <source>
        <dbReference type="ARBA" id="ARBA00022989"/>
    </source>
</evidence>
<gene>
    <name evidence="6" type="ORF">SP6_04_00450</name>
</gene>
<evidence type="ECO:0000256" key="5">
    <source>
        <dbReference type="SAM" id="Phobius"/>
    </source>
</evidence>
<feature type="transmembrane region" description="Helical" evidence="5">
    <location>
        <begin position="20"/>
        <end position="43"/>
    </location>
</feature>
<evidence type="ECO:0000256" key="1">
    <source>
        <dbReference type="ARBA" id="ARBA00004141"/>
    </source>
</evidence>
<sequence>MIRAFFLSLGQLGDPVIRRVLFRSLAMTLALFVVAGVALWWGVRAALTGWLGAQAGGWSAALVVAVEIVTLWLAFRAVAMAVVGLFAEDIVAAVEARHYPKALDTARPVPLARGIAMGLGSAGRVVAINLVLLPVYIGLLVTGVGTAAMFLLVNGWLLSRDLGDMVAARHMDAGAMRRWRKATGPQRLLLGLAVAVLFVVPGLNLLAPVLGASMATHFFHRRRPA</sequence>
<feature type="transmembrane region" description="Helical" evidence="5">
    <location>
        <begin position="188"/>
        <end position="213"/>
    </location>
</feature>
<dbReference type="Pfam" id="PF07264">
    <property type="entry name" value="EI24"/>
    <property type="match status" value="1"/>
</dbReference>
<dbReference type="AlphaFoldDB" id="A0A0C9MMV5"/>
<evidence type="ECO:0000256" key="4">
    <source>
        <dbReference type="ARBA" id="ARBA00023136"/>
    </source>
</evidence>
<keyword evidence="2 5" id="KW-0812">Transmembrane</keyword>
<comment type="subcellular location">
    <subcellularLocation>
        <location evidence="1">Membrane</location>
        <topology evidence="1">Multi-pass membrane protein</topology>
    </subcellularLocation>
</comment>
<feature type="transmembrane region" description="Helical" evidence="5">
    <location>
        <begin position="126"/>
        <end position="153"/>
    </location>
</feature>
<evidence type="ECO:0000313" key="6">
    <source>
        <dbReference type="EMBL" id="GAN12121.1"/>
    </source>
</evidence>